<dbReference type="AlphaFoldDB" id="A0A7C1GKQ6"/>
<gene>
    <name evidence="2" type="ORF">ENN26_09395</name>
</gene>
<proteinExistence type="predicted"/>
<reference evidence="2" key="1">
    <citation type="journal article" date="2020" name="mSystems">
        <title>Genome- and Community-Level Interaction Insights into Carbon Utilization and Element Cycling Functions of Hydrothermarchaeota in Hydrothermal Sediment.</title>
        <authorList>
            <person name="Zhou Z."/>
            <person name="Liu Y."/>
            <person name="Xu W."/>
            <person name="Pan J."/>
            <person name="Luo Z.H."/>
            <person name="Li M."/>
        </authorList>
    </citation>
    <scope>NUCLEOTIDE SEQUENCE [LARGE SCALE GENOMIC DNA]</scope>
    <source>
        <strain evidence="2">SpSt-116</strain>
    </source>
</reference>
<accession>A0A7C1GKQ6</accession>
<protein>
    <submittedName>
        <fullName evidence="2">Uncharacterized protein</fullName>
    </submittedName>
</protein>
<sequence>MEVIGRQFHTHVLVYDELDVVLIGLTVLEILSFEVYPVMGKLMEGKVYLLRGWIAGDPLLLLWGFLFLCE</sequence>
<keyword evidence="1" id="KW-1133">Transmembrane helix</keyword>
<evidence type="ECO:0000256" key="1">
    <source>
        <dbReference type="SAM" id="Phobius"/>
    </source>
</evidence>
<dbReference type="EMBL" id="DSAY01000177">
    <property type="protein sequence ID" value="HDP15969.1"/>
    <property type="molecule type" value="Genomic_DNA"/>
</dbReference>
<keyword evidence="1" id="KW-0812">Transmembrane</keyword>
<name>A0A7C1GKQ6_9CREN</name>
<comment type="caution">
    <text evidence="2">The sequence shown here is derived from an EMBL/GenBank/DDBJ whole genome shotgun (WGS) entry which is preliminary data.</text>
</comment>
<evidence type="ECO:0000313" key="2">
    <source>
        <dbReference type="EMBL" id="HDP15969.1"/>
    </source>
</evidence>
<organism evidence="2">
    <name type="scientific">Thermofilum adornatum</name>
    <dbReference type="NCBI Taxonomy" id="1365176"/>
    <lineage>
        <taxon>Archaea</taxon>
        <taxon>Thermoproteota</taxon>
        <taxon>Thermoprotei</taxon>
        <taxon>Thermofilales</taxon>
        <taxon>Thermofilaceae</taxon>
        <taxon>Thermofilum</taxon>
    </lineage>
</organism>
<keyword evidence="1" id="KW-0472">Membrane</keyword>
<feature type="transmembrane region" description="Helical" evidence="1">
    <location>
        <begin position="48"/>
        <end position="68"/>
    </location>
</feature>
<feature type="transmembrane region" description="Helical" evidence="1">
    <location>
        <begin position="20"/>
        <end position="36"/>
    </location>
</feature>